<evidence type="ECO:0000313" key="3">
    <source>
        <dbReference type="EMBL" id="NEW35697.1"/>
    </source>
</evidence>
<comment type="caution">
    <text evidence="3">The sequence shown here is derived from an EMBL/GenBank/DDBJ whole genome shotgun (WGS) entry which is preliminary data.</text>
</comment>
<dbReference type="EMBL" id="JAAGVB010000051">
    <property type="protein sequence ID" value="NEW35697.1"/>
    <property type="molecule type" value="Genomic_DNA"/>
</dbReference>
<name>A0A6P1CV14_9NOCA</name>
<evidence type="ECO:0000256" key="1">
    <source>
        <dbReference type="SAM" id="MobiDB-lite"/>
    </source>
</evidence>
<dbReference type="Pfam" id="PF01494">
    <property type="entry name" value="FAD_binding_3"/>
    <property type="match status" value="1"/>
</dbReference>
<feature type="domain" description="FAD-binding" evidence="2">
    <location>
        <begin position="12"/>
        <end position="179"/>
    </location>
</feature>
<dbReference type="Proteomes" id="UP000471166">
    <property type="component" value="Unassembled WGS sequence"/>
</dbReference>
<proteinExistence type="predicted"/>
<organism evidence="3 4">
    <name type="scientific">Nocardia cyriacigeorgica</name>
    <dbReference type="NCBI Taxonomy" id="135487"/>
    <lineage>
        <taxon>Bacteria</taxon>
        <taxon>Bacillati</taxon>
        <taxon>Actinomycetota</taxon>
        <taxon>Actinomycetes</taxon>
        <taxon>Mycobacteriales</taxon>
        <taxon>Nocardiaceae</taxon>
        <taxon>Nocardia</taxon>
    </lineage>
</organism>
<reference evidence="3 4" key="1">
    <citation type="submission" date="2020-01" db="EMBL/GenBank/DDBJ databases">
        <title>Genetics and antimicrobial susceptibilities of Nocardia species isolated from the soil; a comparison with species isolated from humans.</title>
        <authorList>
            <person name="Carrasco G."/>
            <person name="Monzon S."/>
            <person name="Sansegundo M."/>
            <person name="Garcia E."/>
            <person name="Garrido N."/>
            <person name="Medina M.J."/>
            <person name="Villalon P."/>
            <person name="Ramirez-Arocha A.C."/>
            <person name="Jimenez P."/>
            <person name="Cuesta I."/>
            <person name="Valdezate S."/>
        </authorList>
    </citation>
    <scope>NUCLEOTIDE SEQUENCE [LARGE SCALE GENOMIC DNA]</scope>
    <source>
        <strain evidence="3 4">CNM20110626</strain>
    </source>
</reference>
<dbReference type="InterPro" id="IPR036188">
    <property type="entry name" value="FAD/NAD-bd_sf"/>
</dbReference>
<dbReference type="RefSeq" id="WP_163846993.1">
    <property type="nucleotide sequence ID" value="NZ_JAAGVB010000051.1"/>
</dbReference>
<dbReference type="InterPro" id="IPR050407">
    <property type="entry name" value="Geranylgeranyl_reductase"/>
</dbReference>
<gene>
    <name evidence="3" type="ORF">GV791_24470</name>
</gene>
<dbReference type="SUPFAM" id="SSF51905">
    <property type="entry name" value="FAD/NAD(P)-binding domain"/>
    <property type="match status" value="1"/>
</dbReference>
<dbReference type="AlphaFoldDB" id="A0A6P1CV14"/>
<dbReference type="Gene3D" id="3.50.50.60">
    <property type="entry name" value="FAD/NAD(P)-binding domain"/>
    <property type="match status" value="1"/>
</dbReference>
<dbReference type="PRINTS" id="PR00420">
    <property type="entry name" value="RNGMNOXGNASE"/>
</dbReference>
<dbReference type="PANTHER" id="PTHR42685">
    <property type="entry name" value="GERANYLGERANYL DIPHOSPHATE REDUCTASE"/>
    <property type="match status" value="1"/>
</dbReference>
<sequence length="473" mass="50660">MTDSPSTAVEYADVIVVGARCAGSAVAATMARAGRRVIVLDSAQFPSDTLSTHLLWPGGLAELQALGVLEQVEELGAPRLTSAFAAGAGYRVPSEFAPAGGVDYAMCVRRTGLDAVLVGAARTAGAQVRERCRVVELVWAGDRCAGVRYRDRADVVVELRAPLVVGADGRRSTVARLCGAIEPFLHAPSGRECYYAYWRDGSPSWRHIAAQWRAGRDLGTAFPCDDGLVLSLVQPPVSAEPALGPGRAEQRYSEAIARIPGLTERLRECERVGRVRAATGIASYFRRSSGPGWALAGDAGHFKDPVTAQGIRDALRYGRLLAEAAAPLLEHPKALDVALAHWADRRLRECLPIYQWTNRLARAEDMHPLEIELYRTATHDPSLAAAVTGIFSRTTEPGAVFTPRRAVGLAAGALRHAPTAAGAVLADVTRELRDAAADWHEARTALRAHRHPSAFPLPPSPVVHPSRAGDEDV</sequence>
<dbReference type="GO" id="GO:0071949">
    <property type="term" value="F:FAD binding"/>
    <property type="evidence" value="ECO:0007669"/>
    <property type="project" value="InterPro"/>
</dbReference>
<protein>
    <submittedName>
        <fullName evidence="3">NAD(P)/FAD-dependent oxidoreductase</fullName>
    </submittedName>
</protein>
<accession>A0A6P1CV14</accession>
<dbReference type="PANTHER" id="PTHR42685:SF22">
    <property type="entry name" value="CONDITIONED MEDIUM FACTOR RECEPTOR 1"/>
    <property type="match status" value="1"/>
</dbReference>
<dbReference type="InterPro" id="IPR002938">
    <property type="entry name" value="FAD-bd"/>
</dbReference>
<evidence type="ECO:0000313" key="4">
    <source>
        <dbReference type="Proteomes" id="UP000471166"/>
    </source>
</evidence>
<feature type="region of interest" description="Disordered" evidence="1">
    <location>
        <begin position="450"/>
        <end position="473"/>
    </location>
</feature>
<evidence type="ECO:0000259" key="2">
    <source>
        <dbReference type="Pfam" id="PF01494"/>
    </source>
</evidence>